<protein>
    <submittedName>
        <fullName evidence="2">Uncharacterized protein</fullName>
    </submittedName>
</protein>
<dbReference type="AlphaFoldDB" id="A0A4C1ZUG7"/>
<proteinExistence type="predicted"/>
<name>A0A4C1ZUG7_EUMVA</name>
<organism evidence="2 3">
    <name type="scientific">Eumeta variegata</name>
    <name type="common">Bagworm moth</name>
    <name type="synonym">Eumeta japonica</name>
    <dbReference type="NCBI Taxonomy" id="151549"/>
    <lineage>
        <taxon>Eukaryota</taxon>
        <taxon>Metazoa</taxon>
        <taxon>Ecdysozoa</taxon>
        <taxon>Arthropoda</taxon>
        <taxon>Hexapoda</taxon>
        <taxon>Insecta</taxon>
        <taxon>Pterygota</taxon>
        <taxon>Neoptera</taxon>
        <taxon>Endopterygota</taxon>
        <taxon>Lepidoptera</taxon>
        <taxon>Glossata</taxon>
        <taxon>Ditrysia</taxon>
        <taxon>Tineoidea</taxon>
        <taxon>Psychidae</taxon>
        <taxon>Oiketicinae</taxon>
        <taxon>Eumeta</taxon>
    </lineage>
</organism>
<evidence type="ECO:0000256" key="1">
    <source>
        <dbReference type="SAM" id="MobiDB-lite"/>
    </source>
</evidence>
<comment type="caution">
    <text evidence="2">The sequence shown here is derived from an EMBL/GenBank/DDBJ whole genome shotgun (WGS) entry which is preliminary data.</text>
</comment>
<gene>
    <name evidence="2" type="ORF">EVAR_73782_1</name>
</gene>
<evidence type="ECO:0000313" key="3">
    <source>
        <dbReference type="Proteomes" id="UP000299102"/>
    </source>
</evidence>
<evidence type="ECO:0000313" key="2">
    <source>
        <dbReference type="EMBL" id="GBP92521.1"/>
    </source>
</evidence>
<accession>A0A4C1ZUG7</accession>
<feature type="region of interest" description="Disordered" evidence="1">
    <location>
        <begin position="1"/>
        <end position="30"/>
    </location>
</feature>
<dbReference type="EMBL" id="BGZK01002280">
    <property type="protein sequence ID" value="GBP92521.1"/>
    <property type="molecule type" value="Genomic_DNA"/>
</dbReference>
<reference evidence="2 3" key="1">
    <citation type="journal article" date="2019" name="Commun. Biol.">
        <title>The bagworm genome reveals a unique fibroin gene that provides high tensile strength.</title>
        <authorList>
            <person name="Kono N."/>
            <person name="Nakamura H."/>
            <person name="Ohtoshi R."/>
            <person name="Tomita M."/>
            <person name="Numata K."/>
            <person name="Arakawa K."/>
        </authorList>
    </citation>
    <scope>NUCLEOTIDE SEQUENCE [LARGE SCALE GENOMIC DNA]</scope>
</reference>
<keyword evidence="3" id="KW-1185">Reference proteome</keyword>
<sequence>MLVRRDGSAHVRPRSRDTNTERLRHLARSGGATSRRLRYRGWLIGGGVQRLVTLARSDQKDTPTMAAVTRRTHAPAPPPALTFTHFVNMPFVFFGRRYAVTMIMVALFCRTSRPRRGDERQTDDERSHKDSFLIFDIQNPKKSNCEITSRLTVLSRQLVDFTSLGKAALSPTRASEATGGRE</sequence>
<feature type="compositionally biased region" description="Basic and acidic residues" evidence="1">
    <location>
        <begin position="1"/>
        <end position="24"/>
    </location>
</feature>
<dbReference type="Proteomes" id="UP000299102">
    <property type="component" value="Unassembled WGS sequence"/>
</dbReference>